<dbReference type="InterPro" id="IPR011576">
    <property type="entry name" value="Pyridox_Oxase_N"/>
</dbReference>
<evidence type="ECO:0000259" key="1">
    <source>
        <dbReference type="Pfam" id="PF01243"/>
    </source>
</evidence>
<comment type="caution">
    <text evidence="2">The sequence shown here is derived from an EMBL/GenBank/DDBJ whole genome shotgun (WGS) entry which is preliminary data.</text>
</comment>
<dbReference type="SUPFAM" id="SSF50475">
    <property type="entry name" value="FMN-binding split barrel"/>
    <property type="match status" value="1"/>
</dbReference>
<name>A0A561BZL6_9ACTN</name>
<keyword evidence="3" id="KW-1185">Reference proteome</keyword>
<reference evidence="2 3" key="1">
    <citation type="submission" date="2019-06" db="EMBL/GenBank/DDBJ databases">
        <title>Sequencing the genomes of 1000 actinobacteria strains.</title>
        <authorList>
            <person name="Klenk H.-P."/>
        </authorList>
    </citation>
    <scope>NUCLEOTIDE SEQUENCE [LARGE SCALE GENOMIC DNA]</scope>
    <source>
        <strain evidence="2 3">DSM 24683</strain>
    </source>
</reference>
<evidence type="ECO:0000313" key="2">
    <source>
        <dbReference type="EMBL" id="TWD84323.1"/>
    </source>
</evidence>
<dbReference type="EMBL" id="VIVK01000001">
    <property type="protein sequence ID" value="TWD84323.1"/>
    <property type="molecule type" value="Genomic_DNA"/>
</dbReference>
<dbReference type="AlphaFoldDB" id="A0A561BZL6"/>
<dbReference type="Pfam" id="PF01243">
    <property type="entry name" value="PNPOx_N"/>
    <property type="match status" value="1"/>
</dbReference>
<gene>
    <name evidence="2" type="ORF">FB561_5503</name>
</gene>
<proteinExistence type="predicted"/>
<accession>A0A561BZL6</accession>
<sequence length="145" mass="16212">MTDPARPPATRKADTLARLTKDVDAWISTANEDGSPYLMPLSFLWNGETLLISTARKNPTSRNLLRTGQVHLSLDGTRDVILITGTAEQAHPTDQEAEAFATKAGFDPRQSNYPYFKITPLTIQAWREVNELQARNLMKDGTWLV</sequence>
<feature type="domain" description="Pyridoxamine 5'-phosphate oxidase N-terminal" evidence="1">
    <location>
        <begin position="25"/>
        <end position="126"/>
    </location>
</feature>
<organism evidence="2 3">
    <name type="scientific">Kribbella amoyensis</name>
    <dbReference type="NCBI Taxonomy" id="996641"/>
    <lineage>
        <taxon>Bacteria</taxon>
        <taxon>Bacillati</taxon>
        <taxon>Actinomycetota</taxon>
        <taxon>Actinomycetes</taxon>
        <taxon>Propionibacteriales</taxon>
        <taxon>Kribbellaceae</taxon>
        <taxon>Kribbella</taxon>
    </lineage>
</organism>
<dbReference type="InterPro" id="IPR012349">
    <property type="entry name" value="Split_barrel_FMN-bd"/>
</dbReference>
<dbReference type="Gene3D" id="2.30.110.10">
    <property type="entry name" value="Electron Transport, Fmn-binding Protein, Chain A"/>
    <property type="match status" value="1"/>
</dbReference>
<dbReference type="RefSeq" id="WP_145811512.1">
    <property type="nucleotide sequence ID" value="NZ_VIVK01000001.1"/>
</dbReference>
<protein>
    <submittedName>
        <fullName evidence="2">Pyridoxamine 5'-phosphate oxidase</fullName>
    </submittedName>
</protein>
<evidence type="ECO:0000313" key="3">
    <source>
        <dbReference type="Proteomes" id="UP000318380"/>
    </source>
</evidence>
<dbReference type="Proteomes" id="UP000318380">
    <property type="component" value="Unassembled WGS sequence"/>
</dbReference>
<dbReference type="OrthoDB" id="3627463at2"/>